<comment type="similarity">
    <text evidence="3">Belongs to the short-chain dehydrogenases/reductases (SDR) family.</text>
</comment>
<dbReference type="WBParaSite" id="BXY_1512200.1">
    <property type="protein sequence ID" value="BXY_1512200.1"/>
    <property type="gene ID" value="BXY_1512200"/>
</dbReference>
<evidence type="ECO:0000256" key="2">
    <source>
        <dbReference type="ARBA" id="ARBA00023002"/>
    </source>
</evidence>
<evidence type="ECO:0000313" key="4">
    <source>
        <dbReference type="EMBL" id="CAD5222181.1"/>
    </source>
</evidence>
<reference evidence="8" key="1">
    <citation type="submission" date="2016-11" db="UniProtKB">
        <authorList>
            <consortium name="WormBaseParasite"/>
        </authorList>
    </citation>
    <scope>IDENTIFICATION</scope>
</reference>
<dbReference type="Pfam" id="PF00106">
    <property type="entry name" value="adh_short"/>
    <property type="match status" value="1"/>
</dbReference>
<dbReference type="Proteomes" id="UP000095284">
    <property type="component" value="Unplaced"/>
</dbReference>
<proteinExistence type="inferred from homology"/>
<dbReference type="EMBL" id="CAJFDI010000003">
    <property type="protein sequence ID" value="CAD5222181.1"/>
    <property type="molecule type" value="Genomic_DNA"/>
</dbReference>
<dbReference type="GO" id="GO:0005737">
    <property type="term" value="C:cytoplasm"/>
    <property type="evidence" value="ECO:0007669"/>
    <property type="project" value="TreeGrafter"/>
</dbReference>
<dbReference type="InterPro" id="IPR002347">
    <property type="entry name" value="SDR_fam"/>
</dbReference>
<gene>
    <name evidence="4" type="ORF">BXYJ_LOCUS7149</name>
</gene>
<dbReference type="InterPro" id="IPR036291">
    <property type="entry name" value="NAD(P)-bd_dom_sf"/>
</dbReference>
<evidence type="ECO:0000313" key="5">
    <source>
        <dbReference type="EMBL" id="CAG9109338.1"/>
    </source>
</evidence>
<evidence type="ECO:0000256" key="3">
    <source>
        <dbReference type="RuleBase" id="RU000363"/>
    </source>
</evidence>
<protein>
    <submittedName>
        <fullName evidence="4">(pine wood nematode) hypothetical protein</fullName>
    </submittedName>
</protein>
<dbReference type="OrthoDB" id="7289984at2759"/>
<dbReference type="PRINTS" id="PR00081">
    <property type="entry name" value="GDHRDH"/>
</dbReference>
<evidence type="ECO:0000313" key="7">
    <source>
        <dbReference type="Proteomes" id="UP000659654"/>
    </source>
</evidence>
<dbReference type="PANTHER" id="PTHR43544:SF7">
    <property type="entry name" value="NADB-LER2"/>
    <property type="match status" value="1"/>
</dbReference>
<dbReference type="GO" id="GO:0016491">
    <property type="term" value="F:oxidoreductase activity"/>
    <property type="evidence" value="ECO:0007669"/>
    <property type="project" value="UniProtKB-KW"/>
</dbReference>
<dbReference type="PANTHER" id="PTHR43544">
    <property type="entry name" value="SHORT-CHAIN DEHYDROGENASE/REDUCTASE"/>
    <property type="match status" value="1"/>
</dbReference>
<name>A0A1I7SPX7_BURXY</name>
<dbReference type="CDD" id="cd05325">
    <property type="entry name" value="carb_red_sniffer_like_SDR_c"/>
    <property type="match status" value="1"/>
</dbReference>
<dbReference type="PRINTS" id="PR00080">
    <property type="entry name" value="SDRFAMILY"/>
</dbReference>
<dbReference type="eggNOG" id="KOG1611">
    <property type="taxonomic scope" value="Eukaryota"/>
</dbReference>
<dbReference type="EMBL" id="CAJFCV020000003">
    <property type="protein sequence ID" value="CAG9109338.1"/>
    <property type="molecule type" value="Genomic_DNA"/>
</dbReference>
<dbReference type="SUPFAM" id="SSF51735">
    <property type="entry name" value="NAD(P)-binding Rossmann-fold domains"/>
    <property type="match status" value="1"/>
</dbReference>
<reference evidence="5" key="2">
    <citation type="submission" date="2020-08" db="EMBL/GenBank/DDBJ databases">
        <authorList>
            <person name="Kikuchi T."/>
        </authorList>
    </citation>
    <scope>NUCLEOTIDE SEQUENCE</scope>
    <source>
        <strain evidence="4">Ka4C1</strain>
    </source>
</reference>
<dbReference type="AlphaFoldDB" id="A0A1I7SPX7"/>
<dbReference type="Proteomes" id="UP000582659">
    <property type="component" value="Unassembled WGS sequence"/>
</dbReference>
<accession>A0A1I7SPX7</accession>
<keyword evidence="2" id="KW-0560">Oxidoreductase</keyword>
<evidence type="ECO:0000256" key="1">
    <source>
        <dbReference type="ARBA" id="ARBA00022857"/>
    </source>
</evidence>
<dbReference type="Gene3D" id="3.40.50.720">
    <property type="entry name" value="NAD(P)-binding Rossmann-like Domain"/>
    <property type="match status" value="1"/>
</dbReference>
<dbReference type="InterPro" id="IPR051468">
    <property type="entry name" value="Fungal_SecMetab_SDRs"/>
</dbReference>
<evidence type="ECO:0000313" key="8">
    <source>
        <dbReference type="WBParaSite" id="BXY_1512200.1"/>
    </source>
</evidence>
<keyword evidence="1" id="KW-0521">NADP</keyword>
<organism evidence="6 8">
    <name type="scientific">Bursaphelenchus xylophilus</name>
    <name type="common">Pinewood nematode worm</name>
    <name type="synonym">Aphelenchoides xylophilus</name>
    <dbReference type="NCBI Taxonomy" id="6326"/>
    <lineage>
        <taxon>Eukaryota</taxon>
        <taxon>Metazoa</taxon>
        <taxon>Ecdysozoa</taxon>
        <taxon>Nematoda</taxon>
        <taxon>Chromadorea</taxon>
        <taxon>Rhabditida</taxon>
        <taxon>Tylenchina</taxon>
        <taxon>Tylenchomorpha</taxon>
        <taxon>Aphelenchoidea</taxon>
        <taxon>Aphelenchoididae</taxon>
        <taxon>Bursaphelenchus</taxon>
    </lineage>
</organism>
<sequence length="248" mass="26147">MSYVGANVFVTGASRGIGFGLVQRLIERPDVKRVFAGARTPEKAESLQSLAKSNPKVQIVQFDSLDDKSIKSAVEKVSSVVGDEGLNLLINNAGIFHSDDTVITDPKRDALLLVFNTNVVGVAISQAAFLPLLKKAATADKPARLLNISSGLGSIATLNGATVPHHSCGYAASKSALNALTKQFGTDPASEGVVALAMCPGWVQTDMGGEKAQLTVEESTTAIVDTVSKATKEWSGRYINRNGEDIPY</sequence>
<keyword evidence="7" id="KW-1185">Reference proteome</keyword>
<dbReference type="SMR" id="A0A1I7SPX7"/>
<dbReference type="Proteomes" id="UP000659654">
    <property type="component" value="Unassembled WGS sequence"/>
</dbReference>
<evidence type="ECO:0000313" key="6">
    <source>
        <dbReference type="Proteomes" id="UP000095284"/>
    </source>
</evidence>